<dbReference type="InterPro" id="IPR043917">
    <property type="entry name" value="DUF5753"/>
</dbReference>
<reference evidence="3" key="1">
    <citation type="journal article" date="2019" name="Int. J. Syst. Evol. Microbiol.">
        <title>The Global Catalogue of Microorganisms (GCM) 10K type strain sequencing project: providing services to taxonomists for standard genome sequencing and annotation.</title>
        <authorList>
            <consortium name="The Broad Institute Genomics Platform"/>
            <consortium name="The Broad Institute Genome Sequencing Center for Infectious Disease"/>
            <person name="Wu L."/>
            <person name="Ma J."/>
        </authorList>
    </citation>
    <scope>NUCLEOTIDE SEQUENCE [LARGE SCALE GENOMIC DNA]</scope>
    <source>
        <strain evidence="3">JCM 10083</strain>
    </source>
</reference>
<evidence type="ECO:0000259" key="1">
    <source>
        <dbReference type="Pfam" id="PF19054"/>
    </source>
</evidence>
<accession>A0ABW2T178</accession>
<feature type="domain" description="DUF5753" evidence="1">
    <location>
        <begin position="29"/>
        <end position="79"/>
    </location>
</feature>
<evidence type="ECO:0000313" key="3">
    <source>
        <dbReference type="Proteomes" id="UP001596514"/>
    </source>
</evidence>
<name>A0ABW2T178_9ACTN</name>
<dbReference type="Proteomes" id="UP001596514">
    <property type="component" value="Unassembled WGS sequence"/>
</dbReference>
<dbReference type="EMBL" id="JBHTEE010000001">
    <property type="protein sequence ID" value="MFC7602114.1"/>
    <property type="molecule type" value="Genomic_DNA"/>
</dbReference>
<dbReference type="RefSeq" id="WP_364155266.1">
    <property type="nucleotide sequence ID" value="NZ_BAAAGK010000023.1"/>
</dbReference>
<organism evidence="2 3">
    <name type="scientific">Streptosporangium amethystogenes subsp. fukuiense</name>
    <dbReference type="NCBI Taxonomy" id="698418"/>
    <lineage>
        <taxon>Bacteria</taxon>
        <taxon>Bacillati</taxon>
        <taxon>Actinomycetota</taxon>
        <taxon>Actinomycetes</taxon>
        <taxon>Streptosporangiales</taxon>
        <taxon>Streptosporangiaceae</taxon>
        <taxon>Streptosporangium</taxon>
    </lineage>
</organism>
<proteinExistence type="predicted"/>
<gene>
    <name evidence="2" type="ORF">ACFQVD_18605</name>
</gene>
<sequence>MHRHQVGNRNARRKGWWDACGDTLPTELASYIAPEAEAASIRGFSAQIIPGMLQTDEYARSIAFDHLRATAYEVEESFSFIGRGRRSPGCVVARRGCGRALPIWSGRE</sequence>
<protein>
    <submittedName>
        <fullName evidence="2">Scr1 family TA system antitoxin-like transcriptional regulator</fullName>
    </submittedName>
</protein>
<comment type="caution">
    <text evidence="2">The sequence shown here is derived from an EMBL/GenBank/DDBJ whole genome shotgun (WGS) entry which is preliminary data.</text>
</comment>
<keyword evidence="3" id="KW-1185">Reference proteome</keyword>
<dbReference type="Pfam" id="PF19054">
    <property type="entry name" value="DUF5753"/>
    <property type="match status" value="1"/>
</dbReference>
<evidence type="ECO:0000313" key="2">
    <source>
        <dbReference type="EMBL" id="MFC7602114.1"/>
    </source>
</evidence>